<dbReference type="PANTHER" id="PTHR12436">
    <property type="entry name" value="80 KDA MCM3-ASSOCIATED PROTEIN"/>
    <property type="match status" value="1"/>
</dbReference>
<dbReference type="GO" id="GO:0005737">
    <property type="term" value="C:cytoplasm"/>
    <property type="evidence" value="ECO:0007669"/>
    <property type="project" value="TreeGrafter"/>
</dbReference>
<gene>
    <name evidence="3" type="ORF">OXX778_LOCUS9404</name>
</gene>
<dbReference type="GO" id="GO:0070390">
    <property type="term" value="C:transcription export complex 2"/>
    <property type="evidence" value="ECO:0007669"/>
    <property type="project" value="TreeGrafter"/>
</dbReference>
<evidence type="ECO:0000256" key="1">
    <source>
        <dbReference type="SAM" id="Coils"/>
    </source>
</evidence>
<reference evidence="3" key="1">
    <citation type="submission" date="2021-02" db="EMBL/GenBank/DDBJ databases">
        <authorList>
            <person name="Nowell W R."/>
        </authorList>
    </citation>
    <scope>NUCLEOTIDE SEQUENCE</scope>
    <source>
        <strain evidence="3">Ploen Becks lab</strain>
    </source>
</reference>
<evidence type="ECO:0000313" key="4">
    <source>
        <dbReference type="Proteomes" id="UP000663879"/>
    </source>
</evidence>
<dbReference type="InterPro" id="IPR005062">
    <property type="entry name" value="SAC3/GANP/THP3_conserved"/>
</dbReference>
<dbReference type="Gene3D" id="1.25.40.990">
    <property type="match status" value="1"/>
</dbReference>
<keyword evidence="1" id="KW-0175">Coiled coil</keyword>
<feature type="domain" description="SAC3/GANP/THP3 conserved" evidence="2">
    <location>
        <begin position="81"/>
        <end position="392"/>
    </location>
</feature>
<proteinExistence type="predicted"/>
<dbReference type="GO" id="GO:0006406">
    <property type="term" value="P:mRNA export from nucleus"/>
    <property type="evidence" value="ECO:0007669"/>
    <property type="project" value="TreeGrafter"/>
</dbReference>
<feature type="coiled-coil region" evidence="1">
    <location>
        <begin position="1225"/>
        <end position="1252"/>
    </location>
</feature>
<evidence type="ECO:0000313" key="3">
    <source>
        <dbReference type="EMBL" id="CAF0860307.1"/>
    </source>
</evidence>
<dbReference type="EMBL" id="CAJNOC010001385">
    <property type="protein sequence ID" value="CAF0860307.1"/>
    <property type="molecule type" value="Genomic_DNA"/>
</dbReference>
<dbReference type="Proteomes" id="UP000663879">
    <property type="component" value="Unassembled WGS sequence"/>
</dbReference>
<comment type="caution">
    <text evidence="3">The sequence shown here is derived from an EMBL/GenBank/DDBJ whole genome shotgun (WGS) entry which is preliminary data.</text>
</comment>
<accession>A0A813WMU6</accession>
<dbReference type="Pfam" id="PF03399">
    <property type="entry name" value="SAC3_GANP"/>
    <property type="match status" value="1"/>
</dbReference>
<name>A0A813WMU6_9BILA</name>
<sequence length="1296" mass="153692">MDQFDLLKCSEESIKKFDLQVKDKRELIHLINETFFKKPSKTSKEKFETLLLRDKILKLIRHEINQITPESEILEGTCLDMCPEKERFSREHLMLCHEYEFSPGTQQPDHFLMIKEYSRSSADQDLPLSNEMRSLDVLYDTTLYIIDEIITRIESFSSETEFEVNQDLFSICKWYDFVWNRTRSIRKDIIQQRLLINEANPSVDAVLIIEQCARFHIMCAHRLCDQQPDVFDLKINEENLKNCFQSLRQYYEKSHESTSNLPESPNESEFRSFIILLNLTESNILGEIQRWPKQIRHSKYVQFALNCYFAYNSKNYVKFFRLIGSDDCEYLQACVLHRHFYKARADAFKNIFSAFKENKEKLFPIGKIVEILGFDDAEEAVLYANMFGLDITDDGLSFRMRQNDTTSIFNLTKSDQDTLRLRRSKTLVENKFYINHFFSNVLNNRDRLALIISGLSEIDQVKSSRFLSPDHVLTSSFDNEGFFIPDEVEQYLDKLRLVKNRQPIIQPKPAVLTLKPANEIRRRDEKEIEEKKPIEAPNLFGKLIANKPKQANLFENLITRTDTQKIDKPIFRPVPIVQPPPQPAPPIQIDMNKIADEICQQFIDTQIKKTMSEFLNIYSKVSKEYSDLFLEFVLKDLIQTFLIEEILEQQNLKYKNEALNRISVNIGENLLNEVVYETCIDYFRNVQYFENVVYDDIQCLVFQKEFDFILKQIASEISTDLILDQLAERIYFNEKDGLFNEDLLLTLHDTIYDQTRLNLNVNTELYLEIKQSINENRKYLLFQKWRLKLSLKLLNKELRRSMNPTLSFLIKYAEFLLENLGKIGLIKTNLFKNVHCEQFLKNLELQTINFRRVFMQILLDNYFSIINNQEKSIMINLPDPIQEICIKTVLFTTRPEIYNKFFKNGSSQLIETIAVNLFDPKEYTIKFCLKKYQNIKDLNRANSLIFTIENFNSNFDFSHLAKIPHILFISLFSRDKSEQYIRNILKCQRYFLVCPLEDKNYFLIDEMFNLFMRQVILDPDLRSPNLSSVSLRDLLYDTVVKFLDNSKTLMLDQCLNEFSQRLNKLIKILLDEKSFKDNYPIEEFVSEDMLKLWGTKEIYGFLNKKLFDLFKINADKDMNSEYFRSYVELIIENEKVNIGNESYSFDNFLIYADVNLIKSIDWIEKEELNRKYNLVNLKRRISAEGKVVHVKEKEPEEKSPKRLMIVNEKVEDQIGDILKTVDFNFENLMSEIQKEKENFSKMECKLDEMVKEDNDENNLDSKEKMSTFDSFMKKLNEEKSHNDNFNNKLNHILWKC</sequence>
<organism evidence="3 4">
    <name type="scientific">Brachionus calyciflorus</name>
    <dbReference type="NCBI Taxonomy" id="104777"/>
    <lineage>
        <taxon>Eukaryota</taxon>
        <taxon>Metazoa</taxon>
        <taxon>Spiralia</taxon>
        <taxon>Gnathifera</taxon>
        <taxon>Rotifera</taxon>
        <taxon>Eurotatoria</taxon>
        <taxon>Monogononta</taxon>
        <taxon>Pseudotrocha</taxon>
        <taxon>Ploima</taxon>
        <taxon>Brachionidae</taxon>
        <taxon>Brachionus</taxon>
    </lineage>
</organism>
<dbReference type="OrthoDB" id="21502at2759"/>
<dbReference type="InterPro" id="IPR045107">
    <property type="entry name" value="SAC3/GANP/THP3"/>
</dbReference>
<evidence type="ECO:0000259" key="2">
    <source>
        <dbReference type="Pfam" id="PF03399"/>
    </source>
</evidence>
<protein>
    <recommendedName>
        <fullName evidence="2">SAC3/GANP/THP3 conserved domain-containing protein</fullName>
    </recommendedName>
</protein>
<dbReference type="PANTHER" id="PTHR12436:SF3">
    <property type="entry name" value="GERMINAL-CENTER ASSOCIATED NUCLEAR PROTEIN"/>
    <property type="match status" value="1"/>
</dbReference>
<keyword evidence="4" id="KW-1185">Reference proteome</keyword>